<keyword evidence="2" id="KW-0812">Transmembrane</keyword>
<feature type="transmembrane region" description="Helical" evidence="2">
    <location>
        <begin position="1004"/>
        <end position="1029"/>
    </location>
</feature>
<name>A0ABW8L4N9_9GAMM</name>
<protein>
    <submittedName>
        <fullName evidence="4">Toxin VasX</fullName>
    </submittedName>
</protein>
<sequence length="1293" mass="144901">MSDLSVANKIDIKNAHRELVFERQSDGLKNVSLMVKDESVDRSQKGYYKIPLYRVDARDESDNTADIELVHIFPIRYAHPADEIDNHKTNLRNGFLYIFVNGHLWRELKVTTKESITRFNDVNLAWQKGSLTWKTNKGFRNATGETLKTVIVPHKLNGQVCEVQIAYSEVQWSWKQIELFGGLNPEDPRLNYGEPVKPGDNNSDAQLLRDDRLFTLNKLSDFEQGYNSAKLPKHIVLDVTNKAGVYCPVIPDPIGKVRQAAADITLTRSVISSLPLEQVAKGKVVSSVDELTKEQRGELELASFVQQTFFAFPQSVSDKLATYGDDSVSEQEQDIASDYKKWVENKFDKTAFRKFLATEKVFALGEYINELRANVKDLIEDEDTTSSFYQCTRDYAYHTGNRRLDIYQLMCDVLAPLKDLTADLLRSSVVYDQDAQKLKQIDSNDLGQHIILKVLGTHPEDISDRSNLLKLHKLLLPDETSSRPNLTEYKCFRDKNDPENVDFSIDEFKSLENQDDQLNGYIEGDLTQVFRRSSQAVWGFFNIIMEVPSATYSMSQGGGTIKDVFTARMQKQSSLQRESNKLERQKKNLEIQIENKQTEIKSSEKARNDLIQEARSQGIDSDDITEQLNRQLKQRNKELEHYKTLLKQAKTKSSVTRAHLSTLKSVGLDMLNSEARIKSVAMSYNPYKKIMHLAHMVSDGLLVEIDIDVNDYYQGKLPDSVVPLNFDSRSKRAEQRILEFNKITEGIDEALSQGSYPGNGGTRPIVKLKVNDKVTIPARLDLITSLDGSLNELEAMVTKQYYQADSAKKKVIRKMVALDKNKLLALQAVGKKLGDNLEAVESARLKTDWDLTGYKDHNKSLKKYAQTALGKQQAGKVGSASIGVLPFVSSLEAINFYTVMTGDGVSFMDKASAALDLLDVMVNIGKDLVERRYGMPSSEQLKLFSRNKVPASEFTKKILRGRLSVISAKVALSYAANAATFLAGAISTYVAVRDAVNEYNKGNIGLATANSIMALGFLSMTAASGIAIATKGASALIAVFGIAGLVIILIAAGLIYYFSESEIEAWLHACPWGKAAFINDGSTSVRAAQWRNRPDLALLDVYNALYKPYTKVVASHLAKTISISLSTPVSAVKEGVDTKLYWRVVNPTRANIIAPYRGYDVEAAKKYAEIIQLKMSRYTKHRVFKQIPLNSPILVDAIWMLQPARTGWQAEINYNAFLTEFGLQPGDQIELKLEATVYPSGKGQPTIQGFNSIYGLPIEYYKAGEKPGFFSWGDERKYSHRIGQVISQAIVKL</sequence>
<comment type="caution">
    <text evidence="4">The sequence shown here is derived from an EMBL/GenBank/DDBJ whole genome shotgun (WGS) entry which is preliminary data.</text>
</comment>
<keyword evidence="2" id="KW-1133">Transmembrane helix</keyword>
<dbReference type="Proteomes" id="UP001620262">
    <property type="component" value="Unassembled WGS sequence"/>
</dbReference>
<feature type="domain" description="Toxin VasX N-terminal region" evidence="3">
    <location>
        <begin position="90"/>
        <end position="180"/>
    </location>
</feature>
<evidence type="ECO:0000256" key="1">
    <source>
        <dbReference type="SAM" id="Coils"/>
    </source>
</evidence>
<gene>
    <name evidence="4" type="ORF">ACI2JU_19945</name>
</gene>
<feature type="transmembrane region" description="Helical" evidence="2">
    <location>
        <begin position="971"/>
        <end position="992"/>
    </location>
</feature>
<keyword evidence="5" id="KW-1185">Reference proteome</keyword>
<keyword evidence="2" id="KW-0472">Membrane</keyword>
<feature type="coiled-coil region" evidence="1">
    <location>
        <begin position="568"/>
        <end position="652"/>
    </location>
</feature>
<accession>A0ABW8L4N9</accession>
<dbReference type="RefSeq" id="WP_404676314.1">
    <property type="nucleotide sequence ID" value="NZ_JBJDOT010000037.1"/>
</dbReference>
<dbReference type="CDD" id="cd20705">
    <property type="entry name" value="MIX_I"/>
    <property type="match status" value="1"/>
</dbReference>
<evidence type="ECO:0000313" key="4">
    <source>
        <dbReference type="EMBL" id="MFK3866125.1"/>
    </source>
</evidence>
<proteinExistence type="predicted"/>
<keyword evidence="1" id="KW-0175">Coiled coil</keyword>
<evidence type="ECO:0000256" key="2">
    <source>
        <dbReference type="SAM" id="Phobius"/>
    </source>
</evidence>
<evidence type="ECO:0000313" key="5">
    <source>
        <dbReference type="Proteomes" id="UP001620262"/>
    </source>
</evidence>
<dbReference type="EMBL" id="JBJDOT010000037">
    <property type="protein sequence ID" value="MFK3866125.1"/>
    <property type="molecule type" value="Genomic_DNA"/>
</dbReference>
<evidence type="ECO:0000259" key="3">
    <source>
        <dbReference type="Pfam" id="PF20249"/>
    </source>
</evidence>
<organism evidence="4 5">
    <name type="scientific">Pseudoalteromonas rhizosphaerae</name>
    <dbReference type="NCBI Taxonomy" id="2518973"/>
    <lineage>
        <taxon>Bacteria</taxon>
        <taxon>Pseudomonadati</taxon>
        <taxon>Pseudomonadota</taxon>
        <taxon>Gammaproteobacteria</taxon>
        <taxon>Alteromonadales</taxon>
        <taxon>Pseudoalteromonadaceae</taxon>
        <taxon>Pseudoalteromonas</taxon>
    </lineage>
</organism>
<dbReference type="InterPro" id="IPR046864">
    <property type="entry name" value="VasX_N"/>
</dbReference>
<reference evidence="4 5" key="1">
    <citation type="submission" date="2024-11" db="EMBL/GenBank/DDBJ databases">
        <title>The Natural Products Discovery Center: Release of the First 8490 Sequenced Strains for Exploring Actinobacteria Biosynthetic Diversity.</title>
        <authorList>
            <person name="Kalkreuter E."/>
            <person name="Kautsar S.A."/>
            <person name="Yang D."/>
            <person name="Bader C.D."/>
            <person name="Teijaro C.N."/>
            <person name="Fluegel L."/>
            <person name="Davis C.M."/>
            <person name="Simpson J.R."/>
            <person name="Lauterbach L."/>
            <person name="Steele A.D."/>
            <person name="Gui C."/>
            <person name="Meng S."/>
            <person name="Li G."/>
            <person name="Viehrig K."/>
            <person name="Ye F."/>
            <person name="Su P."/>
            <person name="Kiefer A.F."/>
            <person name="Nichols A."/>
            <person name="Cepeda A.J."/>
            <person name="Yan W."/>
            <person name="Fan B."/>
            <person name="Jiang Y."/>
            <person name="Adhikari A."/>
            <person name="Zheng C.-J."/>
            <person name="Schuster L."/>
            <person name="Cowan T.M."/>
            <person name="Smanski M.J."/>
            <person name="Chevrette M.G."/>
            <person name="De Carvalho L.P.S."/>
            <person name="Shen B."/>
        </authorList>
    </citation>
    <scope>NUCLEOTIDE SEQUENCE [LARGE SCALE GENOMIC DNA]</scope>
    <source>
        <strain evidence="4 5">NPDC078403</strain>
    </source>
</reference>
<feature type="transmembrane region" description="Helical" evidence="2">
    <location>
        <begin position="1035"/>
        <end position="1058"/>
    </location>
</feature>
<dbReference type="Pfam" id="PF20249">
    <property type="entry name" value="VasX_N"/>
    <property type="match status" value="1"/>
</dbReference>